<keyword evidence="2" id="KW-0436">Ligase</keyword>
<sequence>MPIAHRLKMHLEAQALPFDIVTHEPTVTASETAHIAHVPGDHLAKSVLIHSEETPFIAVVPSYRMVDLHRLQAMMDRRIGLAPEDELAEVFDDCEVGAAPPVGVAYGVPTVMDTEMHGLDDIWFEAGDHCSLVHMKGRHFDRMMSGAKLGSFCC</sequence>
<keyword evidence="3" id="KW-1185">Reference proteome</keyword>
<proteinExistence type="predicted"/>
<accession>A0A225PQI6</accession>
<keyword evidence="2" id="KW-0030">Aminoacyl-tRNA synthetase</keyword>
<dbReference type="SUPFAM" id="SSF55826">
    <property type="entry name" value="YbaK/ProRS associated domain"/>
    <property type="match status" value="1"/>
</dbReference>
<dbReference type="InterPro" id="IPR007214">
    <property type="entry name" value="YbaK/aa-tRNA-synth-assoc-dom"/>
</dbReference>
<evidence type="ECO:0000259" key="1">
    <source>
        <dbReference type="Pfam" id="PF04073"/>
    </source>
</evidence>
<dbReference type="Proteomes" id="UP000030960">
    <property type="component" value="Unassembled WGS sequence"/>
</dbReference>
<dbReference type="RefSeq" id="WP_043147222.1">
    <property type="nucleotide sequence ID" value="NZ_BMGQ01000014.1"/>
</dbReference>
<accession>A0A0B3RER2</accession>
<dbReference type="PANTHER" id="PTHR30411">
    <property type="entry name" value="CYTOPLASMIC PROTEIN"/>
    <property type="match status" value="1"/>
</dbReference>
<gene>
    <name evidence="2" type="ORF">OA50_05726</name>
</gene>
<dbReference type="AlphaFoldDB" id="A0A0B3RER2"/>
<dbReference type="InterPro" id="IPR036754">
    <property type="entry name" value="YbaK/aa-tRNA-synt-asso_dom_sf"/>
</dbReference>
<dbReference type="PANTHER" id="PTHR30411:SF9">
    <property type="entry name" value="MULTIFUNCTIONAL SER_THR-TRNA DEACYLASE PROXP-Y"/>
    <property type="match status" value="1"/>
</dbReference>
<reference evidence="2 3" key="1">
    <citation type="submission" date="2014-10" db="EMBL/GenBank/DDBJ databases">
        <title>Genome sequence of Ponticoccus sp. strain UMTAT08 isolated from clonal culture of toxic dinoflagellate Alexandrium tamiyavanichii.</title>
        <authorList>
            <person name="Gan H.Y."/>
            <person name="Muhd D.-D."/>
            <person name="Mohd Noor M.E."/>
            <person name="Yeong Y.S."/>
            <person name="Usup G."/>
        </authorList>
    </citation>
    <scope>NUCLEOTIDE SEQUENCE [LARGE SCALE GENOMIC DNA]</scope>
    <source>
        <strain evidence="2 3">UMTAT08</strain>
    </source>
</reference>
<organism evidence="2 3">
    <name type="scientific">Mameliella alba</name>
    <dbReference type="NCBI Taxonomy" id="561184"/>
    <lineage>
        <taxon>Bacteria</taxon>
        <taxon>Pseudomonadati</taxon>
        <taxon>Pseudomonadota</taxon>
        <taxon>Alphaproteobacteria</taxon>
        <taxon>Rhodobacterales</taxon>
        <taxon>Roseobacteraceae</taxon>
        <taxon>Mameliella</taxon>
    </lineage>
</organism>
<feature type="domain" description="YbaK/aminoacyl-tRNA synthetase-associated" evidence="1">
    <location>
        <begin position="23"/>
        <end position="140"/>
    </location>
</feature>
<evidence type="ECO:0000313" key="3">
    <source>
        <dbReference type="Proteomes" id="UP000030960"/>
    </source>
</evidence>
<dbReference type="Pfam" id="PF04073">
    <property type="entry name" value="tRNA_edit"/>
    <property type="match status" value="1"/>
</dbReference>
<dbReference type="EMBL" id="JSUQ01000045">
    <property type="protein sequence ID" value="KHQ49730.1"/>
    <property type="molecule type" value="Genomic_DNA"/>
</dbReference>
<dbReference type="GeneID" id="66503084"/>
<name>A0A0B3RER2_9RHOB</name>
<accession>A0A225QD47</accession>
<dbReference type="GO" id="GO:0002161">
    <property type="term" value="F:aminoacyl-tRNA deacylase activity"/>
    <property type="evidence" value="ECO:0007669"/>
    <property type="project" value="InterPro"/>
</dbReference>
<dbReference type="OrthoDB" id="9786549at2"/>
<dbReference type="Gene3D" id="3.90.960.10">
    <property type="entry name" value="YbaK/aminoacyl-tRNA synthetase-associated domain"/>
    <property type="match status" value="1"/>
</dbReference>
<comment type="caution">
    <text evidence="2">The sequence shown here is derived from an EMBL/GenBank/DDBJ whole genome shotgun (WGS) entry which is preliminary data.</text>
</comment>
<evidence type="ECO:0000313" key="2">
    <source>
        <dbReference type="EMBL" id="KHQ49730.1"/>
    </source>
</evidence>
<dbReference type="GO" id="GO:0004812">
    <property type="term" value="F:aminoacyl-tRNA ligase activity"/>
    <property type="evidence" value="ECO:0007669"/>
    <property type="project" value="UniProtKB-KW"/>
</dbReference>
<protein>
    <submittedName>
        <fullName evidence="2">Prolyl-tRNA synthetase</fullName>
    </submittedName>
</protein>
<dbReference type="CDD" id="cd04332">
    <property type="entry name" value="YbaK_like"/>
    <property type="match status" value="1"/>
</dbReference>